<accession>A0A6J7EH57</accession>
<dbReference type="EMBL" id="CAFBLU010000051">
    <property type="protein sequence ID" value="CAB4882707.1"/>
    <property type="molecule type" value="Genomic_DNA"/>
</dbReference>
<dbReference type="AlphaFoldDB" id="A0A6J7EH57"/>
<name>A0A6J7EH57_9ZZZZ</name>
<protein>
    <submittedName>
        <fullName evidence="1">Unannotated protein</fullName>
    </submittedName>
</protein>
<sequence>MTLSKRTTNGAIAGGIASLVWAVTEPLDKPVFNCEYSDVELLGKAVTRGRLWPIAGLVQHLLNGALFGAVYANVAPKTPVPAPLRGLAAGMTEHLASWPAVGLADRFHPARDELVKLSGNRNAFAQATWRHLLFGGVLGAVEAKLNKSGASA</sequence>
<proteinExistence type="predicted"/>
<gene>
    <name evidence="1" type="ORF">UFOPK3444_01597</name>
</gene>
<evidence type="ECO:0000313" key="1">
    <source>
        <dbReference type="EMBL" id="CAB4882707.1"/>
    </source>
</evidence>
<reference evidence="1" key="1">
    <citation type="submission" date="2020-05" db="EMBL/GenBank/DDBJ databases">
        <authorList>
            <person name="Chiriac C."/>
            <person name="Salcher M."/>
            <person name="Ghai R."/>
            <person name="Kavagutti S V."/>
        </authorList>
    </citation>
    <scope>NUCLEOTIDE SEQUENCE</scope>
</reference>
<organism evidence="1">
    <name type="scientific">freshwater metagenome</name>
    <dbReference type="NCBI Taxonomy" id="449393"/>
    <lineage>
        <taxon>unclassified sequences</taxon>
        <taxon>metagenomes</taxon>
        <taxon>ecological metagenomes</taxon>
    </lineage>
</organism>